<accession>A0AA48I4V6</accession>
<sequence length="121" mass="14784">MEMKYWKNVYFEIFKLENNDENYSKFGPDDKKNMKLIQKIIKNLDKENKQKIEGIRKLVVNFNDFRNHIREHYFHLINISENIWGKFGIKETLKSCHDNPFVKTYFVDSIIKNYMNLLEEV</sequence>
<dbReference type="Proteomes" id="UP001335720">
    <property type="component" value="Chromosome"/>
</dbReference>
<dbReference type="EMBL" id="AP027925">
    <property type="protein sequence ID" value="BED92947.1"/>
    <property type="molecule type" value="Genomic_DNA"/>
</dbReference>
<reference evidence="1" key="1">
    <citation type="journal article" date="2023" name="ISME J.">
        <title>Emergence of putative energy parasites within Clostridia revealed by genome analysis of a novel endosymbiotic clade.</title>
        <authorList>
            <person name="Takahashi K."/>
            <person name="Kuwahara H."/>
            <person name="Horikawa Y."/>
            <person name="Izawa K."/>
            <person name="Kato D."/>
            <person name="Inagaki T."/>
            <person name="Yuki M."/>
            <person name="Ohkuma M."/>
            <person name="Hongoh Y."/>
        </authorList>
    </citation>
    <scope>NUCLEOTIDE SEQUENCE</scope>
    <source>
        <strain evidence="1">RsTa-C01</strain>
    </source>
</reference>
<dbReference type="KEGG" id="ptrh:RsTaC01_0875"/>
<evidence type="ECO:0000313" key="1">
    <source>
        <dbReference type="EMBL" id="BED92947.1"/>
    </source>
</evidence>
<name>A0AA48I4V6_9FIRM</name>
<protein>
    <submittedName>
        <fullName evidence="1">Uncharacterized protein</fullName>
    </submittedName>
</protein>
<gene>
    <name evidence="1" type="ORF">RsTaC01_0875</name>
</gene>
<dbReference type="AlphaFoldDB" id="A0AA48I4V6"/>
<organism evidence="1">
    <name type="scientific">Candidatus Paraimprobicoccus trichonymphae</name>
    <dbReference type="NCBI Taxonomy" id="3033793"/>
    <lineage>
        <taxon>Bacteria</taxon>
        <taxon>Bacillati</taxon>
        <taxon>Bacillota</taxon>
        <taxon>Clostridia</taxon>
        <taxon>Candidatus Paraimprobicoccus</taxon>
    </lineage>
</organism>
<proteinExistence type="predicted"/>